<dbReference type="Proteomes" id="UP000663193">
    <property type="component" value="Chromosome 17"/>
</dbReference>
<proteinExistence type="predicted"/>
<name>A0A7U2I7B6_PHANO</name>
<evidence type="ECO:0000313" key="2">
    <source>
        <dbReference type="Proteomes" id="UP000663193"/>
    </source>
</evidence>
<dbReference type="OrthoDB" id="3785238at2759"/>
<protein>
    <submittedName>
        <fullName evidence="1">Uncharacterized protein</fullName>
    </submittedName>
</protein>
<dbReference type="VEuPathDB" id="FungiDB:JI435_106510"/>
<dbReference type="AlphaFoldDB" id="A0A7U2I7B6"/>
<reference evidence="2" key="1">
    <citation type="journal article" date="2021" name="BMC Genomics">
        <title>Chromosome-level genome assembly and manually-curated proteome of model necrotroph Parastagonospora nodorum Sn15 reveals a genome-wide trove of candidate effector homologs, and redundancy of virulence-related functions within an accessory chromosome.</title>
        <authorList>
            <person name="Bertazzoni S."/>
            <person name="Jones D.A.B."/>
            <person name="Phan H.T."/>
            <person name="Tan K.-C."/>
            <person name="Hane J.K."/>
        </authorList>
    </citation>
    <scope>NUCLEOTIDE SEQUENCE [LARGE SCALE GENOMIC DNA]</scope>
    <source>
        <strain evidence="2">SN15 / ATCC MYA-4574 / FGSC 10173)</strain>
    </source>
</reference>
<evidence type="ECO:0000313" key="1">
    <source>
        <dbReference type="EMBL" id="QRD04715.1"/>
    </source>
</evidence>
<accession>A0A7U2I7B6</accession>
<gene>
    <name evidence="1" type="ORF">JI435_106510</name>
</gene>
<keyword evidence="2" id="KW-1185">Reference proteome</keyword>
<organism evidence="1 2">
    <name type="scientific">Phaeosphaeria nodorum (strain SN15 / ATCC MYA-4574 / FGSC 10173)</name>
    <name type="common">Glume blotch fungus</name>
    <name type="synonym">Parastagonospora nodorum</name>
    <dbReference type="NCBI Taxonomy" id="321614"/>
    <lineage>
        <taxon>Eukaryota</taxon>
        <taxon>Fungi</taxon>
        <taxon>Dikarya</taxon>
        <taxon>Ascomycota</taxon>
        <taxon>Pezizomycotina</taxon>
        <taxon>Dothideomycetes</taxon>
        <taxon>Pleosporomycetidae</taxon>
        <taxon>Pleosporales</taxon>
        <taxon>Pleosporineae</taxon>
        <taxon>Phaeosphaeriaceae</taxon>
        <taxon>Parastagonospora</taxon>
    </lineage>
</organism>
<dbReference type="EMBL" id="CP069039">
    <property type="protein sequence ID" value="QRD04715.1"/>
    <property type="molecule type" value="Genomic_DNA"/>
</dbReference>
<sequence length="276" mass="31112">MSGHVAKKQKLHATTPTEYHRFPAEIRNALFECSVLADGASKVDRAYKSVGADNTIKAMDTVHSFFIDPVTEHGKSELFSNDITKVAVIADELLSLVLPWILFTFDNVKGLELFAETFSAHTAVCNREIPLHVEIDLCCTLNEKKKEAFACWEESPLPHGRALNAHDMFEGWMAAAQDLPPQSTHLYLVFTCFWRDFRALRGLSRKMRLNQYQLSFRFDTDPSLPHHDFFVAQTIAAVHGIEVTEQAGISEAGREELVRHGCRGFNLGRRPSSYST</sequence>
<dbReference type="OMA" id="FACWEES"/>